<dbReference type="AlphaFoldDB" id="A0A1X7SRB4"/>
<sequence length="134" mass="15984">QVLVVIFPEDEQNVIHRYQYSIKSQPCMHNPNGEWGSFMSPPLTDVNRELHSPRHLPRPSLFLNSHLYIKMSSESSDNNVKQERMIEYIQNQEDEKRHLLEKGVTLNQKAAGTFEKRRYIIKRKRWYQKCCIVL</sequence>
<protein>
    <submittedName>
        <fullName evidence="1">Uncharacterized protein</fullName>
    </submittedName>
</protein>
<organism evidence="1">
    <name type="scientific">Amphimedon queenslandica</name>
    <name type="common">Sponge</name>
    <dbReference type="NCBI Taxonomy" id="400682"/>
    <lineage>
        <taxon>Eukaryota</taxon>
        <taxon>Metazoa</taxon>
        <taxon>Porifera</taxon>
        <taxon>Demospongiae</taxon>
        <taxon>Heteroscleromorpha</taxon>
        <taxon>Haplosclerida</taxon>
        <taxon>Niphatidae</taxon>
        <taxon>Amphimedon</taxon>
    </lineage>
</organism>
<dbReference type="OrthoDB" id="424753at2759"/>
<evidence type="ECO:0000313" key="1">
    <source>
        <dbReference type="EnsemblMetazoa" id="Aqu2.1.04678_001"/>
    </source>
</evidence>
<accession>A0A1X7SRB4</accession>
<dbReference type="InParanoid" id="A0A1X7SRB4"/>
<proteinExistence type="predicted"/>
<reference evidence="1" key="1">
    <citation type="submission" date="2017-05" db="UniProtKB">
        <authorList>
            <consortium name="EnsemblMetazoa"/>
        </authorList>
    </citation>
    <scope>IDENTIFICATION</scope>
</reference>
<name>A0A1X7SRB4_AMPQE</name>
<dbReference type="EnsemblMetazoa" id="Aqu2.1.04678_001">
    <property type="protein sequence ID" value="Aqu2.1.04678_001"/>
    <property type="gene ID" value="Aqu2.1.04678"/>
</dbReference>